<keyword evidence="1" id="KW-0547">Nucleotide-binding</keyword>
<evidence type="ECO:0000256" key="1">
    <source>
        <dbReference type="ARBA" id="ARBA00022741"/>
    </source>
</evidence>
<dbReference type="SMART" id="SM00175">
    <property type="entry name" value="RAB"/>
    <property type="match status" value="1"/>
</dbReference>
<dbReference type="GO" id="GO:0035006">
    <property type="term" value="P:melanization defense response"/>
    <property type="evidence" value="ECO:0007669"/>
    <property type="project" value="UniProtKB-ARBA"/>
</dbReference>
<dbReference type="PROSITE" id="PS51420">
    <property type="entry name" value="RHO"/>
    <property type="match status" value="1"/>
</dbReference>
<dbReference type="GO" id="GO:0001667">
    <property type="term" value="P:ameboidal-type cell migration"/>
    <property type="evidence" value="ECO:0007669"/>
    <property type="project" value="UniProtKB-ARBA"/>
</dbReference>
<dbReference type="InterPro" id="IPR001806">
    <property type="entry name" value="Small_GTPase"/>
</dbReference>
<dbReference type="OrthoDB" id="8830751at2759"/>
<keyword evidence="2" id="KW-0342">GTP-binding</keyword>
<dbReference type="NCBIfam" id="TIGR00231">
    <property type="entry name" value="small_GTP"/>
    <property type="match status" value="1"/>
</dbReference>
<comment type="caution">
    <text evidence="3">The sequence shown here is derived from an EMBL/GenBank/DDBJ whole genome shotgun (WGS) entry which is preliminary data.</text>
</comment>
<protein>
    <submittedName>
        <fullName evidence="3">Uncharacterized protein</fullName>
    </submittedName>
</protein>
<dbReference type="GO" id="GO:0003006">
    <property type="term" value="P:developmental process involved in reproduction"/>
    <property type="evidence" value="ECO:0007669"/>
    <property type="project" value="UniProtKB-ARBA"/>
</dbReference>
<gene>
    <name evidence="3" type="ORF">AFUS01_LOCUS30048</name>
</gene>
<dbReference type="PANTHER" id="PTHR24072">
    <property type="entry name" value="RHO FAMILY GTPASE"/>
    <property type="match status" value="1"/>
</dbReference>
<dbReference type="GO" id="GO:0007264">
    <property type="term" value="P:small GTPase-mediated signal transduction"/>
    <property type="evidence" value="ECO:0007669"/>
    <property type="project" value="InterPro"/>
</dbReference>
<dbReference type="SMART" id="SM00173">
    <property type="entry name" value="RAS"/>
    <property type="match status" value="1"/>
</dbReference>
<evidence type="ECO:0000313" key="4">
    <source>
        <dbReference type="Proteomes" id="UP000708208"/>
    </source>
</evidence>
<dbReference type="Pfam" id="PF00071">
    <property type="entry name" value="Ras"/>
    <property type="match status" value="1"/>
</dbReference>
<keyword evidence="4" id="KW-1185">Reference proteome</keyword>
<dbReference type="PROSITE" id="PS51421">
    <property type="entry name" value="RAS"/>
    <property type="match status" value="1"/>
</dbReference>
<proteinExistence type="predicted"/>
<reference evidence="3" key="1">
    <citation type="submission" date="2021-06" db="EMBL/GenBank/DDBJ databases">
        <authorList>
            <person name="Hodson N. C."/>
            <person name="Mongue J. A."/>
            <person name="Jaron S. K."/>
        </authorList>
    </citation>
    <scope>NUCLEOTIDE SEQUENCE</scope>
</reference>
<dbReference type="PROSITE" id="PS51419">
    <property type="entry name" value="RAB"/>
    <property type="match status" value="1"/>
</dbReference>
<organism evidence="3 4">
    <name type="scientific">Allacma fusca</name>
    <dbReference type="NCBI Taxonomy" id="39272"/>
    <lineage>
        <taxon>Eukaryota</taxon>
        <taxon>Metazoa</taxon>
        <taxon>Ecdysozoa</taxon>
        <taxon>Arthropoda</taxon>
        <taxon>Hexapoda</taxon>
        <taxon>Collembola</taxon>
        <taxon>Symphypleona</taxon>
        <taxon>Sminthuridae</taxon>
        <taxon>Allacma</taxon>
    </lineage>
</organism>
<dbReference type="Proteomes" id="UP000708208">
    <property type="component" value="Unassembled WGS sequence"/>
</dbReference>
<dbReference type="GO" id="GO:0005525">
    <property type="term" value="F:GTP binding"/>
    <property type="evidence" value="ECO:0007669"/>
    <property type="project" value="UniProtKB-KW"/>
</dbReference>
<dbReference type="AlphaFoldDB" id="A0A8J2PF58"/>
<evidence type="ECO:0000256" key="2">
    <source>
        <dbReference type="ARBA" id="ARBA00023134"/>
    </source>
</evidence>
<sequence>MQTVKCVIIGDGVVGKTPLLISFVTNKYPTGYVPLVFENYSKEVRIDGKSINLTLWDTSGQEEYSRLRPLSYPKTDVFLICFSIVDPTSLANVAYKWCPEKSNQTPVTYLQGLSMAKEIKAVKYLECSALTQEGLQTVFTEAIVAATSPPTPMQRIQSGCLLS</sequence>
<dbReference type="InterPro" id="IPR003578">
    <property type="entry name" value="Small_GTPase_Rho"/>
</dbReference>
<evidence type="ECO:0000313" key="3">
    <source>
        <dbReference type="EMBL" id="CAG7819613.1"/>
    </source>
</evidence>
<dbReference type="CDD" id="cd00157">
    <property type="entry name" value="Rho"/>
    <property type="match status" value="1"/>
</dbReference>
<dbReference type="GO" id="GO:0022412">
    <property type="term" value="P:cellular process involved in reproduction in multicellular organism"/>
    <property type="evidence" value="ECO:0007669"/>
    <property type="project" value="UniProtKB-ARBA"/>
</dbReference>
<dbReference type="SMART" id="SM00174">
    <property type="entry name" value="RHO"/>
    <property type="match status" value="1"/>
</dbReference>
<name>A0A8J2PF58_9HEXA</name>
<dbReference type="GO" id="GO:0035099">
    <property type="term" value="P:hemocyte migration"/>
    <property type="evidence" value="ECO:0007669"/>
    <property type="project" value="UniProtKB-ARBA"/>
</dbReference>
<dbReference type="InterPro" id="IPR005225">
    <property type="entry name" value="Small_GTP-bd"/>
</dbReference>
<accession>A0A8J2PF58</accession>
<dbReference type="EMBL" id="CAJVCH010454589">
    <property type="protein sequence ID" value="CAG7819613.1"/>
    <property type="molecule type" value="Genomic_DNA"/>
</dbReference>
<dbReference type="GO" id="GO:0003924">
    <property type="term" value="F:GTPase activity"/>
    <property type="evidence" value="ECO:0007669"/>
    <property type="project" value="InterPro"/>
</dbReference>